<proteinExistence type="inferred from homology"/>
<keyword evidence="5 11" id="KW-0472">Membrane</keyword>
<evidence type="ECO:0000313" key="15">
    <source>
        <dbReference type="Proteomes" id="UP000054342"/>
    </source>
</evidence>
<gene>
    <name evidence="14" type="ORF">PV05_10557</name>
</gene>
<dbReference type="EMBL" id="KN847322">
    <property type="protein sequence ID" value="KIW51876.1"/>
    <property type="molecule type" value="Genomic_DNA"/>
</dbReference>
<keyword evidence="8 11" id="KW-0012">Acyltransferase</keyword>
<dbReference type="InterPro" id="IPR039859">
    <property type="entry name" value="PFA4/ZDH16/20/ERF2-like"/>
</dbReference>
<evidence type="ECO:0000256" key="2">
    <source>
        <dbReference type="ARBA" id="ARBA00022679"/>
    </source>
</evidence>
<keyword evidence="4 11" id="KW-1133">Transmembrane helix</keyword>
<dbReference type="PANTHER" id="PTHR22883:SF23">
    <property type="entry name" value="PALMITOYLTRANSFERASE ZDHHC6"/>
    <property type="match status" value="1"/>
</dbReference>
<comment type="similarity">
    <text evidence="9">Belongs to the DHHC palmitoyltransferase family. PFA5 subfamily.</text>
</comment>
<comment type="subcellular location">
    <subcellularLocation>
        <location evidence="1">Membrane</location>
        <topology evidence="1">Multi-pass membrane protein</topology>
    </subcellularLocation>
</comment>
<dbReference type="GO" id="GO:0006612">
    <property type="term" value="P:protein targeting to membrane"/>
    <property type="evidence" value="ECO:0007669"/>
    <property type="project" value="TreeGrafter"/>
</dbReference>
<feature type="transmembrane region" description="Helical" evidence="11">
    <location>
        <begin position="21"/>
        <end position="39"/>
    </location>
</feature>
<keyword evidence="7" id="KW-0449">Lipoprotein</keyword>
<sequence length="534" mass="60501">MKINGMRPGEKNKRGNIVTARIVPLLLLGIIGYSSYVVTKKICLDYLIHPQPSLFVRHHTGTAIAILTIYYLLLLIALTCLTRLIQTITTNPGLVPRGAQYFIEKERTRQNASTPSHKEEPLEHESTEGYTPRRHRLKHDSGYPAQNFWRKDIFICGWDGRPPFCSTCYNYKPDRAHHCSELGRCVLKMDHFCPWVGGIVSETSFKYFIQFTFWAALFCLHTLVVVSYYFAQRRQRESGGFFNVHWILVLIFAALFFVFSAGMCGSSLQFAFLNSSTIENFTRKTKVWYLAVYVPKTVLDRYQSSGRSDWRLISYPRPASEQFEILEQNGARLSDSQRTMTSPGTEPSAPQAVYDPQRSQFPPHPAIAREGIPSTTEQQGAASSPSSTPTAIPSEEARTFVILETPPGANPFDIGPLGNFKEVMGYTVFDWLFPLLASPSVDHSDPRSMYKMGPVVDRLAREAGLSIPSEDMDRSWCPNREPESEREDVNENEKEGNITRTGRHKRKRRRRRSTAFAEEEGIGTTGDSDQAGSR</sequence>
<dbReference type="HOGENOM" id="CLU_034009_0_0_1"/>
<dbReference type="GeneID" id="25332465"/>
<dbReference type="PANTHER" id="PTHR22883">
    <property type="entry name" value="ZINC FINGER DHHC DOMAIN CONTAINING PROTEIN"/>
    <property type="match status" value="1"/>
</dbReference>
<dbReference type="STRING" id="348802.A0A0D2BHU3"/>
<feature type="compositionally biased region" description="Polar residues" evidence="12">
    <location>
        <begin position="525"/>
        <end position="534"/>
    </location>
</feature>
<dbReference type="Proteomes" id="UP000054342">
    <property type="component" value="Unassembled WGS sequence"/>
</dbReference>
<feature type="compositionally biased region" description="Low complexity" evidence="12">
    <location>
        <begin position="381"/>
        <end position="392"/>
    </location>
</feature>
<keyword evidence="3 11" id="KW-0812">Transmembrane</keyword>
<dbReference type="GO" id="GO:0019706">
    <property type="term" value="F:protein-cysteine S-palmitoyltransferase activity"/>
    <property type="evidence" value="ECO:0007669"/>
    <property type="project" value="UniProtKB-EC"/>
</dbReference>
<evidence type="ECO:0000256" key="10">
    <source>
        <dbReference type="ARBA" id="ARBA00048048"/>
    </source>
</evidence>
<comment type="domain">
    <text evidence="11">The DHHC domain is required for palmitoyltransferase activity.</text>
</comment>
<evidence type="ECO:0000256" key="5">
    <source>
        <dbReference type="ARBA" id="ARBA00023136"/>
    </source>
</evidence>
<dbReference type="PROSITE" id="PS50216">
    <property type="entry name" value="DHHC"/>
    <property type="match status" value="1"/>
</dbReference>
<name>A0A0D2BHU3_9EURO</name>
<feature type="region of interest" description="Disordered" evidence="12">
    <location>
        <begin position="334"/>
        <end position="392"/>
    </location>
</feature>
<dbReference type="EC" id="2.3.1.225" evidence="11"/>
<dbReference type="InterPro" id="IPR001594">
    <property type="entry name" value="Palmitoyltrfase_DHHC"/>
</dbReference>
<evidence type="ECO:0000256" key="9">
    <source>
        <dbReference type="ARBA" id="ARBA00038298"/>
    </source>
</evidence>
<dbReference type="GO" id="GO:0005794">
    <property type="term" value="C:Golgi apparatus"/>
    <property type="evidence" value="ECO:0007669"/>
    <property type="project" value="TreeGrafter"/>
</dbReference>
<dbReference type="Pfam" id="PF01529">
    <property type="entry name" value="DHHC"/>
    <property type="match status" value="1"/>
</dbReference>
<evidence type="ECO:0000256" key="8">
    <source>
        <dbReference type="ARBA" id="ARBA00023315"/>
    </source>
</evidence>
<dbReference type="GO" id="GO:0016020">
    <property type="term" value="C:membrane"/>
    <property type="evidence" value="ECO:0007669"/>
    <property type="project" value="UniProtKB-SubCell"/>
</dbReference>
<feature type="compositionally biased region" description="Polar residues" evidence="12">
    <location>
        <begin position="334"/>
        <end position="345"/>
    </location>
</feature>
<feature type="transmembrane region" description="Helical" evidence="11">
    <location>
        <begin position="243"/>
        <end position="264"/>
    </location>
</feature>
<feature type="region of interest" description="Disordered" evidence="12">
    <location>
        <begin position="464"/>
        <end position="534"/>
    </location>
</feature>
<feature type="transmembrane region" description="Helical" evidence="11">
    <location>
        <begin position="211"/>
        <end position="231"/>
    </location>
</feature>
<dbReference type="AlphaFoldDB" id="A0A0D2BHU3"/>
<organism evidence="14 15">
    <name type="scientific">Exophiala xenobiotica</name>
    <dbReference type="NCBI Taxonomy" id="348802"/>
    <lineage>
        <taxon>Eukaryota</taxon>
        <taxon>Fungi</taxon>
        <taxon>Dikarya</taxon>
        <taxon>Ascomycota</taxon>
        <taxon>Pezizomycotina</taxon>
        <taxon>Eurotiomycetes</taxon>
        <taxon>Chaetothyriomycetidae</taxon>
        <taxon>Chaetothyriales</taxon>
        <taxon>Herpotrichiellaceae</taxon>
        <taxon>Exophiala</taxon>
    </lineage>
</organism>
<dbReference type="OrthoDB" id="331948at2759"/>
<feature type="transmembrane region" description="Helical" evidence="11">
    <location>
        <begin position="59"/>
        <end position="81"/>
    </location>
</feature>
<evidence type="ECO:0000256" key="6">
    <source>
        <dbReference type="ARBA" id="ARBA00023139"/>
    </source>
</evidence>
<comment type="catalytic activity">
    <reaction evidence="10 11">
        <text>L-cysteinyl-[protein] + hexadecanoyl-CoA = S-hexadecanoyl-L-cysteinyl-[protein] + CoA</text>
        <dbReference type="Rhea" id="RHEA:36683"/>
        <dbReference type="Rhea" id="RHEA-COMP:10131"/>
        <dbReference type="Rhea" id="RHEA-COMP:11032"/>
        <dbReference type="ChEBI" id="CHEBI:29950"/>
        <dbReference type="ChEBI" id="CHEBI:57287"/>
        <dbReference type="ChEBI" id="CHEBI:57379"/>
        <dbReference type="ChEBI" id="CHEBI:74151"/>
        <dbReference type="EC" id="2.3.1.225"/>
    </reaction>
</comment>
<evidence type="ECO:0000313" key="14">
    <source>
        <dbReference type="EMBL" id="KIW51876.1"/>
    </source>
</evidence>
<evidence type="ECO:0000256" key="7">
    <source>
        <dbReference type="ARBA" id="ARBA00023288"/>
    </source>
</evidence>
<evidence type="ECO:0000256" key="1">
    <source>
        <dbReference type="ARBA" id="ARBA00004141"/>
    </source>
</evidence>
<evidence type="ECO:0000256" key="11">
    <source>
        <dbReference type="RuleBase" id="RU079119"/>
    </source>
</evidence>
<evidence type="ECO:0000259" key="13">
    <source>
        <dbReference type="Pfam" id="PF01529"/>
    </source>
</evidence>
<feature type="compositionally biased region" description="Basic and acidic residues" evidence="12">
    <location>
        <begin position="480"/>
        <end position="497"/>
    </location>
</feature>
<evidence type="ECO:0000256" key="3">
    <source>
        <dbReference type="ARBA" id="ARBA00022692"/>
    </source>
</evidence>
<feature type="compositionally biased region" description="Basic residues" evidence="12">
    <location>
        <begin position="501"/>
        <end position="513"/>
    </location>
</feature>
<feature type="domain" description="Palmitoyltransferase DHHC" evidence="13">
    <location>
        <begin position="163"/>
        <end position="282"/>
    </location>
</feature>
<feature type="region of interest" description="Disordered" evidence="12">
    <location>
        <begin position="106"/>
        <end position="138"/>
    </location>
</feature>
<keyword evidence="2 11" id="KW-0808">Transferase</keyword>
<protein>
    <recommendedName>
        <fullName evidence="11">Palmitoyltransferase</fullName>
        <ecNumber evidence="11">2.3.1.225</ecNumber>
    </recommendedName>
</protein>
<evidence type="ECO:0000256" key="12">
    <source>
        <dbReference type="SAM" id="MobiDB-lite"/>
    </source>
</evidence>
<feature type="compositionally biased region" description="Basic and acidic residues" evidence="12">
    <location>
        <begin position="116"/>
        <end position="127"/>
    </location>
</feature>
<keyword evidence="15" id="KW-1185">Reference proteome</keyword>
<dbReference type="GO" id="GO:0005783">
    <property type="term" value="C:endoplasmic reticulum"/>
    <property type="evidence" value="ECO:0007669"/>
    <property type="project" value="TreeGrafter"/>
</dbReference>
<keyword evidence="6" id="KW-0564">Palmitate</keyword>
<accession>A0A0D2BHU3</accession>
<reference evidence="14 15" key="1">
    <citation type="submission" date="2015-01" db="EMBL/GenBank/DDBJ databases">
        <title>The Genome Sequence of Exophiala xenobiotica CBS118157.</title>
        <authorList>
            <consortium name="The Broad Institute Genomics Platform"/>
            <person name="Cuomo C."/>
            <person name="de Hoog S."/>
            <person name="Gorbushina A."/>
            <person name="Stielow B."/>
            <person name="Teixiera M."/>
            <person name="Abouelleil A."/>
            <person name="Chapman S.B."/>
            <person name="Priest M."/>
            <person name="Young S.K."/>
            <person name="Wortman J."/>
            <person name="Nusbaum C."/>
            <person name="Birren B."/>
        </authorList>
    </citation>
    <scope>NUCLEOTIDE SEQUENCE [LARGE SCALE GENOMIC DNA]</scope>
    <source>
        <strain evidence="14 15">CBS 118157</strain>
    </source>
</reference>
<evidence type="ECO:0000256" key="4">
    <source>
        <dbReference type="ARBA" id="ARBA00022989"/>
    </source>
</evidence>
<dbReference type="RefSeq" id="XP_013312460.1">
    <property type="nucleotide sequence ID" value="XM_013457006.1"/>
</dbReference>